<protein>
    <submittedName>
        <fullName evidence="1">Uncharacterized protein</fullName>
    </submittedName>
</protein>
<organism evidence="1 2">
    <name type="scientific">Flemingia macrophylla</name>
    <dbReference type="NCBI Taxonomy" id="520843"/>
    <lineage>
        <taxon>Eukaryota</taxon>
        <taxon>Viridiplantae</taxon>
        <taxon>Streptophyta</taxon>
        <taxon>Embryophyta</taxon>
        <taxon>Tracheophyta</taxon>
        <taxon>Spermatophyta</taxon>
        <taxon>Magnoliopsida</taxon>
        <taxon>eudicotyledons</taxon>
        <taxon>Gunneridae</taxon>
        <taxon>Pentapetalae</taxon>
        <taxon>rosids</taxon>
        <taxon>fabids</taxon>
        <taxon>Fabales</taxon>
        <taxon>Fabaceae</taxon>
        <taxon>Papilionoideae</taxon>
        <taxon>50 kb inversion clade</taxon>
        <taxon>NPAAA clade</taxon>
        <taxon>indigoferoid/millettioid clade</taxon>
        <taxon>Phaseoleae</taxon>
        <taxon>Flemingia</taxon>
    </lineage>
</organism>
<dbReference type="EMBL" id="JBGMDY010000005">
    <property type="protein sequence ID" value="KAL2334571.1"/>
    <property type="molecule type" value="Genomic_DNA"/>
</dbReference>
<reference evidence="1 2" key="1">
    <citation type="submission" date="2024-08" db="EMBL/GenBank/DDBJ databases">
        <title>Insights into the chromosomal genome structure of Flemingia macrophylla.</title>
        <authorList>
            <person name="Ding Y."/>
            <person name="Zhao Y."/>
            <person name="Bi W."/>
            <person name="Wu M."/>
            <person name="Zhao G."/>
            <person name="Gong Y."/>
            <person name="Li W."/>
            <person name="Zhang P."/>
        </authorList>
    </citation>
    <scope>NUCLEOTIDE SEQUENCE [LARGE SCALE GENOMIC DNA]</scope>
    <source>
        <strain evidence="1">DYQJB</strain>
        <tissue evidence="1">Leaf</tissue>
    </source>
</reference>
<evidence type="ECO:0000313" key="2">
    <source>
        <dbReference type="Proteomes" id="UP001603857"/>
    </source>
</evidence>
<accession>A0ABD1MFI8</accession>
<evidence type="ECO:0000313" key="1">
    <source>
        <dbReference type="EMBL" id="KAL2334571.1"/>
    </source>
</evidence>
<proteinExistence type="predicted"/>
<dbReference type="AlphaFoldDB" id="A0ABD1MFI8"/>
<keyword evidence="2" id="KW-1185">Reference proteome</keyword>
<gene>
    <name evidence="1" type="ORF">Fmac_015784</name>
</gene>
<name>A0ABD1MFI8_9FABA</name>
<sequence>MIDVVKGLAFLQKEALKILDVLKYQNITGFEACSCKKARPLTTPIINFTSINHRS</sequence>
<dbReference type="Proteomes" id="UP001603857">
    <property type="component" value="Unassembled WGS sequence"/>
</dbReference>
<comment type="caution">
    <text evidence="1">The sequence shown here is derived from an EMBL/GenBank/DDBJ whole genome shotgun (WGS) entry which is preliminary data.</text>
</comment>